<dbReference type="Proteomes" id="UP001235939">
    <property type="component" value="Chromosome 13"/>
</dbReference>
<protein>
    <submittedName>
        <fullName evidence="1">Uncharacterized protein</fullName>
    </submittedName>
</protein>
<proteinExistence type="predicted"/>
<name>A0ABY6L336_9ARAC</name>
<reference evidence="1 2" key="1">
    <citation type="submission" date="2022-01" db="EMBL/GenBank/DDBJ databases">
        <title>A chromosomal length assembly of Cordylochernes scorpioides.</title>
        <authorList>
            <person name="Zeh D."/>
            <person name="Zeh J."/>
        </authorList>
    </citation>
    <scope>NUCLEOTIDE SEQUENCE [LARGE SCALE GENOMIC DNA]</scope>
    <source>
        <strain evidence="1">IN4F17</strain>
        <tissue evidence="1">Whole Body</tissue>
    </source>
</reference>
<sequence length="634" mass="74247">MDIKNVRKWCREFNKGQINVHDEQRSGRPSLTESTVARIDEMVRANQRITLEEIEDGLNEDCSHFSVHKIVSETLGYRKVSARWVDKWLKEAAGKWYNTGITKLVDRMKKVIEHQGDYVENSKVSNLSNDNSESSDGSSIQVINRKCGSRKRLWVSSDSSDCSSKNIATNTSIGRKRSCNPDNWARNIQKQKRTKGLAYRNRGGYSIPAKTFVDIICRCRQKCNQKILSYDREAAMKTFYSLDSQLAQNIFLRGCIRAKEIKRRRPSNNTKEPRSHSFTYYFRKDKHDIPVCKKYFRDTYQVSDGRIYKCSSKEQVTSLFDQRKGRAASNKIDDTHVVKHIKSFPAYTSHYTRAHNPRRQYLNPDLNIKKMYELYATQCKKENVVPVKEKYYYKVFSTKFNLHFKQPSKDTCQTCDYLQIKIQSSDSEGIQMAKIEKENHLEEAERARSLMAADRKAASDKIFVFSFDLEKALAFPKLTTSVAYYKRNLYVYNFGCHDFNENIGHMFVWPETEGSLNWLKMRWIKLERSKSHIIQFKYDHNENSEFYAIDIRKFVAGRPQSLKNIDQPLLYPKGRTVTSEKRRDMMALLKFIPPVKQSYFKNLRTNRNDESLHTADEEDIIYVADELITNNIIL</sequence>
<evidence type="ECO:0000313" key="2">
    <source>
        <dbReference type="Proteomes" id="UP001235939"/>
    </source>
</evidence>
<evidence type="ECO:0000313" key="1">
    <source>
        <dbReference type="EMBL" id="UYV75554.1"/>
    </source>
</evidence>
<dbReference type="EMBL" id="CP092875">
    <property type="protein sequence ID" value="UYV75554.1"/>
    <property type="molecule type" value="Genomic_DNA"/>
</dbReference>
<dbReference type="PANTHER" id="PTHR10773:SF19">
    <property type="match status" value="1"/>
</dbReference>
<accession>A0ABY6L336</accession>
<gene>
    <name evidence="1" type="ORF">LAZ67_13000591</name>
</gene>
<dbReference type="PANTHER" id="PTHR10773">
    <property type="entry name" value="DNA-DIRECTED RNA POLYMERASES I, II, AND III SUBUNIT RPABC2"/>
    <property type="match status" value="1"/>
</dbReference>
<organism evidence="1 2">
    <name type="scientific">Cordylochernes scorpioides</name>
    <dbReference type="NCBI Taxonomy" id="51811"/>
    <lineage>
        <taxon>Eukaryota</taxon>
        <taxon>Metazoa</taxon>
        <taxon>Ecdysozoa</taxon>
        <taxon>Arthropoda</taxon>
        <taxon>Chelicerata</taxon>
        <taxon>Arachnida</taxon>
        <taxon>Pseudoscorpiones</taxon>
        <taxon>Cheliferoidea</taxon>
        <taxon>Chernetidae</taxon>
        <taxon>Cordylochernes</taxon>
    </lineage>
</organism>
<keyword evidence="2" id="KW-1185">Reference proteome</keyword>